<keyword evidence="1" id="KW-0472">Membrane</keyword>
<evidence type="ECO:0000256" key="1">
    <source>
        <dbReference type="SAM" id="Phobius"/>
    </source>
</evidence>
<reference evidence="2" key="1">
    <citation type="journal article" date="2020" name="J Insects Food Feed">
        <title>The yellow mealworm (Tenebrio molitor) genome: a resource for the emerging insects as food and feed industry.</title>
        <authorList>
            <person name="Eriksson T."/>
            <person name="Andere A."/>
            <person name="Kelstrup H."/>
            <person name="Emery V."/>
            <person name="Picard C."/>
        </authorList>
    </citation>
    <scope>NUCLEOTIDE SEQUENCE</scope>
    <source>
        <strain evidence="2">Stoneville</strain>
        <tissue evidence="2">Whole head</tissue>
    </source>
</reference>
<organism evidence="2 3">
    <name type="scientific">Tenebrio molitor</name>
    <name type="common">Yellow mealworm beetle</name>
    <dbReference type="NCBI Taxonomy" id="7067"/>
    <lineage>
        <taxon>Eukaryota</taxon>
        <taxon>Metazoa</taxon>
        <taxon>Ecdysozoa</taxon>
        <taxon>Arthropoda</taxon>
        <taxon>Hexapoda</taxon>
        <taxon>Insecta</taxon>
        <taxon>Pterygota</taxon>
        <taxon>Neoptera</taxon>
        <taxon>Endopterygota</taxon>
        <taxon>Coleoptera</taxon>
        <taxon>Polyphaga</taxon>
        <taxon>Cucujiformia</taxon>
        <taxon>Tenebrionidae</taxon>
        <taxon>Tenebrio</taxon>
    </lineage>
</organism>
<dbReference type="AlphaFoldDB" id="A0A8J6HX30"/>
<sequence length="302" mass="35746">MKNNLEEFEMRLFFSLLWKYEVYNVVIETDHQFYTWYPYERWGEMTVRRTNLTQGFANKIPKKLNCTLRIDWTSSSTVVKNAHNETDPGIFILYVNEIAKRMGVSPQYSKTGAGFLDRYRTNRSFEFDKAMEENNVTVAVGQSSYLAPLEQLLILPPRHTKPRWREFFKFDTWTAIFITTVMLGSRPDHAFFSIRLHLEYIKNKENVGKIHTLTSYFFLLLRPRCHLKEKIDFHVRDIEEKGLRHKFELISSMFLAKRVLEEKERVTILLVDDLQGVFLLWISGCILSTVVFCGELAWKNNT</sequence>
<evidence type="ECO:0000313" key="3">
    <source>
        <dbReference type="Proteomes" id="UP000719412"/>
    </source>
</evidence>
<name>A0A8J6HX30_TENMO</name>
<gene>
    <name evidence="2" type="ORF">GEV33_000372</name>
</gene>
<protein>
    <submittedName>
        <fullName evidence="2">Uncharacterized protein</fullName>
    </submittedName>
</protein>
<accession>A0A8J6HX30</accession>
<dbReference type="EMBL" id="JABDTM020002387">
    <property type="protein sequence ID" value="KAH0822419.1"/>
    <property type="molecule type" value="Genomic_DNA"/>
</dbReference>
<dbReference type="Proteomes" id="UP000719412">
    <property type="component" value="Unassembled WGS sequence"/>
</dbReference>
<keyword evidence="1" id="KW-1133">Transmembrane helix</keyword>
<reference evidence="2" key="2">
    <citation type="submission" date="2021-08" db="EMBL/GenBank/DDBJ databases">
        <authorList>
            <person name="Eriksson T."/>
        </authorList>
    </citation>
    <scope>NUCLEOTIDE SEQUENCE</scope>
    <source>
        <strain evidence="2">Stoneville</strain>
        <tissue evidence="2">Whole head</tissue>
    </source>
</reference>
<keyword evidence="1" id="KW-0812">Transmembrane</keyword>
<keyword evidence="3" id="KW-1185">Reference proteome</keyword>
<proteinExistence type="predicted"/>
<evidence type="ECO:0000313" key="2">
    <source>
        <dbReference type="EMBL" id="KAH0822419.1"/>
    </source>
</evidence>
<comment type="caution">
    <text evidence="2">The sequence shown here is derived from an EMBL/GenBank/DDBJ whole genome shotgun (WGS) entry which is preliminary data.</text>
</comment>
<feature type="transmembrane region" description="Helical" evidence="1">
    <location>
        <begin position="278"/>
        <end position="298"/>
    </location>
</feature>